<dbReference type="NCBIfam" id="TIGR01614">
    <property type="entry name" value="PME_inhib"/>
    <property type="match status" value="1"/>
</dbReference>
<sequence length="190" mass="20739">MNCSTLCSLLVTLCLILIFQSPLPTKAGRSHVHHRLLGAGGGPDLIDKVCNETIEDYALCQEVLRKDPEIVKAKNFTELAVVILKLGVKEAEEGQKFLKGLAMEKHVPVIEDCADDYDGVIRALRSSLGEMKYDMPAANYDARIAGDGADYCSTALVAAHIDNPKIFALNRRVSMIGFMAFNAMDKIGPE</sequence>
<gene>
    <name evidence="4" type="primary">LOC106764516</name>
</gene>
<reference evidence="3" key="1">
    <citation type="journal article" date="2014" name="Nat. Commun.">
        <title>Genome sequence of mungbean and insights into evolution within Vigna species.</title>
        <authorList>
            <person name="Kang Y.J."/>
            <person name="Kim S.K."/>
            <person name="Kim M.Y."/>
            <person name="Lestari P."/>
            <person name="Kim K.H."/>
            <person name="Ha B.K."/>
            <person name="Jun T.H."/>
            <person name="Hwang W.J."/>
            <person name="Lee T."/>
            <person name="Lee J."/>
            <person name="Shim S."/>
            <person name="Yoon M.Y."/>
            <person name="Jang Y.E."/>
            <person name="Han K.S."/>
            <person name="Taeprayoon P."/>
            <person name="Yoon N."/>
            <person name="Somta P."/>
            <person name="Tanya P."/>
            <person name="Kim K.S."/>
            <person name="Gwag J.G."/>
            <person name="Moon J.K."/>
            <person name="Lee Y.H."/>
            <person name="Park B.S."/>
            <person name="Bombarely A."/>
            <person name="Doyle J.J."/>
            <person name="Jackson S.A."/>
            <person name="Schafleitner R."/>
            <person name="Srinives P."/>
            <person name="Varshney R.K."/>
            <person name="Lee S.H."/>
        </authorList>
    </citation>
    <scope>NUCLEOTIDE SEQUENCE [LARGE SCALE GENOMIC DNA]</scope>
    <source>
        <strain evidence="3">cv. VC1973A</strain>
    </source>
</reference>
<dbReference type="KEGG" id="vra:106764516"/>
<organism evidence="3 4">
    <name type="scientific">Vigna radiata var. radiata</name>
    <name type="common">Mung bean</name>
    <name type="synonym">Phaseolus aureus</name>
    <dbReference type="NCBI Taxonomy" id="3916"/>
    <lineage>
        <taxon>Eukaryota</taxon>
        <taxon>Viridiplantae</taxon>
        <taxon>Streptophyta</taxon>
        <taxon>Embryophyta</taxon>
        <taxon>Tracheophyta</taxon>
        <taxon>Spermatophyta</taxon>
        <taxon>Magnoliopsida</taxon>
        <taxon>eudicotyledons</taxon>
        <taxon>Gunneridae</taxon>
        <taxon>Pentapetalae</taxon>
        <taxon>rosids</taxon>
        <taxon>fabids</taxon>
        <taxon>Fabales</taxon>
        <taxon>Fabaceae</taxon>
        <taxon>Papilionoideae</taxon>
        <taxon>50 kb inversion clade</taxon>
        <taxon>NPAAA clade</taxon>
        <taxon>indigoferoid/millettioid clade</taxon>
        <taxon>Phaseoleae</taxon>
        <taxon>Vigna</taxon>
    </lineage>
</organism>
<dbReference type="Gramene" id="Vradi06g01500.1">
    <property type="protein sequence ID" value="Vradi06g01500.1"/>
    <property type="gene ID" value="Vradi06g01500"/>
</dbReference>
<dbReference type="OrthoDB" id="1384285at2759"/>
<dbReference type="InterPro" id="IPR035513">
    <property type="entry name" value="Invertase/methylesterase_inhib"/>
</dbReference>
<keyword evidence="1" id="KW-0732">Signal</keyword>
<dbReference type="SMR" id="A0A1S3UE16"/>
<dbReference type="PANTHER" id="PTHR31890">
    <property type="entry name" value="PLANT INVERTASE/PECTIN METHYLESTERASE INHIBITOR SUPERFAMILY PROTEIN"/>
    <property type="match status" value="1"/>
</dbReference>
<feature type="chain" id="PRO_5010161127" evidence="1">
    <location>
        <begin position="28"/>
        <end position="190"/>
    </location>
</feature>
<accession>A0A1S3UE16</accession>
<feature type="domain" description="Pectinesterase inhibitor" evidence="2">
    <location>
        <begin position="41"/>
        <end position="186"/>
    </location>
</feature>
<dbReference type="AlphaFoldDB" id="A0A1S3UE16"/>
<dbReference type="PANTHER" id="PTHR31890:SF9">
    <property type="entry name" value="PLANT INVERTASE_PECTIN METHYLESTERASE INHIBITOR SUPERFAMILY PROTEIN"/>
    <property type="match status" value="1"/>
</dbReference>
<evidence type="ECO:0000313" key="4">
    <source>
        <dbReference type="RefSeq" id="XP_014504280.1"/>
    </source>
</evidence>
<dbReference type="Pfam" id="PF04043">
    <property type="entry name" value="PMEI"/>
    <property type="match status" value="1"/>
</dbReference>
<dbReference type="STRING" id="3916.A0A1S3UE16"/>
<dbReference type="InterPro" id="IPR006501">
    <property type="entry name" value="Pectinesterase_inhib_dom"/>
</dbReference>
<dbReference type="GO" id="GO:0004857">
    <property type="term" value="F:enzyme inhibitor activity"/>
    <property type="evidence" value="ECO:0007669"/>
    <property type="project" value="InterPro"/>
</dbReference>
<dbReference type="GeneID" id="106764516"/>
<dbReference type="SUPFAM" id="SSF101148">
    <property type="entry name" value="Plant invertase/pectin methylesterase inhibitor"/>
    <property type="match status" value="1"/>
</dbReference>
<evidence type="ECO:0000259" key="2">
    <source>
        <dbReference type="SMART" id="SM00856"/>
    </source>
</evidence>
<dbReference type="RefSeq" id="XP_014504280.1">
    <property type="nucleotide sequence ID" value="XM_014648794.2"/>
</dbReference>
<dbReference type="Gene3D" id="1.20.140.40">
    <property type="entry name" value="Invertase/pectin methylesterase inhibitor family protein"/>
    <property type="match status" value="1"/>
</dbReference>
<evidence type="ECO:0000256" key="1">
    <source>
        <dbReference type="SAM" id="SignalP"/>
    </source>
</evidence>
<keyword evidence="3" id="KW-1185">Reference proteome</keyword>
<proteinExistence type="predicted"/>
<dbReference type="SMART" id="SM00856">
    <property type="entry name" value="PMEI"/>
    <property type="match status" value="1"/>
</dbReference>
<name>A0A1S3UE16_VIGRR</name>
<evidence type="ECO:0000313" key="3">
    <source>
        <dbReference type="Proteomes" id="UP000087766"/>
    </source>
</evidence>
<dbReference type="Proteomes" id="UP000087766">
    <property type="component" value="Chromosome 6"/>
</dbReference>
<protein>
    <submittedName>
        <fullName evidence="4">Uncharacterized protein LOC106764516</fullName>
    </submittedName>
</protein>
<feature type="signal peptide" evidence="1">
    <location>
        <begin position="1"/>
        <end position="27"/>
    </location>
</feature>
<reference evidence="4" key="2">
    <citation type="submission" date="2025-08" db="UniProtKB">
        <authorList>
            <consortium name="RefSeq"/>
        </authorList>
    </citation>
    <scope>IDENTIFICATION</scope>
    <source>
        <tissue evidence="4">Leaf</tissue>
    </source>
</reference>